<dbReference type="Pfam" id="PF13517">
    <property type="entry name" value="FG-GAP_3"/>
    <property type="match status" value="2"/>
</dbReference>
<organism evidence="3 4">
    <name type="scientific">Streptosporangium saharense</name>
    <dbReference type="NCBI Taxonomy" id="1706840"/>
    <lineage>
        <taxon>Bacteria</taxon>
        <taxon>Bacillati</taxon>
        <taxon>Actinomycetota</taxon>
        <taxon>Actinomycetes</taxon>
        <taxon>Streptosporangiales</taxon>
        <taxon>Streptosporangiaceae</taxon>
        <taxon>Streptosporangium</taxon>
    </lineage>
</organism>
<evidence type="ECO:0000256" key="2">
    <source>
        <dbReference type="SAM" id="MobiDB-lite"/>
    </source>
</evidence>
<dbReference type="PANTHER" id="PTHR46580:SF4">
    <property type="entry name" value="ATP_GTP-BINDING PROTEIN"/>
    <property type="match status" value="1"/>
</dbReference>
<proteinExistence type="predicted"/>
<evidence type="ECO:0000313" key="3">
    <source>
        <dbReference type="EMBL" id="MBB4918767.1"/>
    </source>
</evidence>
<feature type="region of interest" description="Disordered" evidence="2">
    <location>
        <begin position="280"/>
        <end position="301"/>
    </location>
</feature>
<dbReference type="InterPro" id="IPR028994">
    <property type="entry name" value="Integrin_alpha_N"/>
</dbReference>
<dbReference type="Proteomes" id="UP000552644">
    <property type="component" value="Unassembled WGS sequence"/>
</dbReference>
<protein>
    <recommendedName>
        <fullName evidence="5">ASPIC/UnbV domain-containing protein</fullName>
    </recommendedName>
</protein>
<dbReference type="AlphaFoldDB" id="A0A7W7QS38"/>
<dbReference type="Gene3D" id="2.130.10.130">
    <property type="entry name" value="Integrin alpha, N-terminal"/>
    <property type="match status" value="1"/>
</dbReference>
<sequence length="548" mass="55686">MPSTLPMLPVPPGPLLPLLALAVVAVGWVLTGTAEPSSPSPAATFSFVADRLGPPGQAGGWGPAAGVALFDLDGELVSDDVCLTDPRRGGVSVAPVPGTHGGYRPFRLTAPGPRGTPTGCLPADLDEDGRQDLVVSYRGRSPSLFVRLPGTRPSAAAFGHRDLVVRPQPWNTAAMTVGDFDGDGHLDLVVGDHLPPGGAVRDRAPDAHDGGGVRLYLGTGTGAFTEAEDAFGEAGRTGRTLALGVQDLDGDGLPELYVANALGPDVLLVNESAPGRASFRTASGTRGLTTPRSSVLGRDSSTGTGVAFTDLDADGTQDILVGRGPVFVSTALPGLRERLHAGVAPYEDRAGELGLGGVGPSWDVRAADLDNDGHDEIMYAVEAPGGVALFAGGAGVAGPVAPGGDATALAVGDVDDDGRLDVAVSGLTTPATLYRNHGVTAPFVGLRPRLPAGPCGTVTGGMTRPAIGAQARLRLPGGGTLARQLYPASSAPELLLGLGEADTGEAALPVSLSWRDECGIPRTAAVSLDPGWHDLLLTSRGVSEVRRR</sequence>
<name>A0A7W7QS38_9ACTN</name>
<keyword evidence="4" id="KW-1185">Reference proteome</keyword>
<evidence type="ECO:0000256" key="1">
    <source>
        <dbReference type="ARBA" id="ARBA00022729"/>
    </source>
</evidence>
<comment type="caution">
    <text evidence="3">The sequence shown here is derived from an EMBL/GenBank/DDBJ whole genome shotgun (WGS) entry which is preliminary data.</text>
</comment>
<gene>
    <name evidence="3" type="ORF">FHS44_005897</name>
</gene>
<dbReference type="InterPro" id="IPR013517">
    <property type="entry name" value="FG-GAP"/>
</dbReference>
<evidence type="ECO:0000313" key="4">
    <source>
        <dbReference type="Proteomes" id="UP000552644"/>
    </source>
</evidence>
<reference evidence="3 4" key="1">
    <citation type="submission" date="2020-08" db="EMBL/GenBank/DDBJ databases">
        <title>Genomic Encyclopedia of Type Strains, Phase III (KMG-III): the genomes of soil and plant-associated and newly described type strains.</title>
        <authorList>
            <person name="Whitman W."/>
        </authorList>
    </citation>
    <scope>NUCLEOTIDE SEQUENCE [LARGE SCALE GENOMIC DNA]</scope>
    <source>
        <strain evidence="3 4">CECT 8840</strain>
    </source>
</reference>
<evidence type="ECO:0008006" key="5">
    <source>
        <dbReference type="Google" id="ProtNLM"/>
    </source>
</evidence>
<dbReference type="EMBL" id="JACHJP010000007">
    <property type="protein sequence ID" value="MBB4918767.1"/>
    <property type="molecule type" value="Genomic_DNA"/>
</dbReference>
<keyword evidence="1" id="KW-0732">Signal</keyword>
<dbReference type="PANTHER" id="PTHR46580">
    <property type="entry name" value="SENSOR KINASE-RELATED"/>
    <property type="match status" value="1"/>
</dbReference>
<dbReference type="SUPFAM" id="SSF69318">
    <property type="entry name" value="Integrin alpha N-terminal domain"/>
    <property type="match status" value="1"/>
</dbReference>
<dbReference type="RefSeq" id="WP_184720327.1">
    <property type="nucleotide sequence ID" value="NZ_JACHJP010000007.1"/>
</dbReference>
<accession>A0A7W7QS38</accession>